<reference evidence="3" key="1">
    <citation type="submission" date="2015-07" db="EMBL/GenBank/DDBJ databases">
        <title>Fjat-14235 jcm11544.</title>
        <authorList>
            <person name="Liu B."/>
            <person name="Wang J."/>
            <person name="Zhu Y."/>
            <person name="Liu G."/>
            <person name="Chen Q."/>
            <person name="Chen Z."/>
            <person name="Lan J."/>
            <person name="Che J."/>
            <person name="Ge C."/>
            <person name="Shi H."/>
            <person name="Pan Z."/>
            <person name="Liu X."/>
        </authorList>
    </citation>
    <scope>NUCLEOTIDE SEQUENCE [LARGE SCALE GENOMIC DNA]</scope>
    <source>
        <strain evidence="3">JCM 11544</strain>
    </source>
</reference>
<dbReference type="Pfam" id="PF01584">
    <property type="entry name" value="CheW"/>
    <property type="match status" value="1"/>
</dbReference>
<dbReference type="Gene3D" id="2.40.50.180">
    <property type="entry name" value="CheA-289, Domain 4"/>
    <property type="match status" value="1"/>
</dbReference>
<dbReference type="InterPro" id="IPR036061">
    <property type="entry name" value="CheW-like_dom_sf"/>
</dbReference>
<dbReference type="AlphaFoldDB" id="A0A0M0GPX6"/>
<protein>
    <recommendedName>
        <fullName evidence="1">CheW-like domain-containing protein</fullName>
    </recommendedName>
</protein>
<name>A0A0M0GPX6_9BACI</name>
<dbReference type="PANTHER" id="PTHR22617:SF23">
    <property type="entry name" value="CHEMOTAXIS PROTEIN CHEW"/>
    <property type="match status" value="1"/>
</dbReference>
<evidence type="ECO:0000313" key="3">
    <source>
        <dbReference type="Proteomes" id="UP000037405"/>
    </source>
</evidence>
<dbReference type="SMART" id="SM00260">
    <property type="entry name" value="CheW"/>
    <property type="match status" value="1"/>
</dbReference>
<dbReference type="EMBL" id="LGUE01000001">
    <property type="protein sequence ID" value="KON91456.1"/>
    <property type="molecule type" value="Genomic_DNA"/>
</dbReference>
<dbReference type="InterPro" id="IPR039315">
    <property type="entry name" value="CheW"/>
</dbReference>
<keyword evidence="3" id="KW-1185">Reference proteome</keyword>
<dbReference type="SUPFAM" id="SSF50341">
    <property type="entry name" value="CheW-like"/>
    <property type="match status" value="1"/>
</dbReference>
<dbReference type="PROSITE" id="PS50851">
    <property type="entry name" value="CHEW"/>
    <property type="match status" value="1"/>
</dbReference>
<dbReference type="OrthoDB" id="9787997at2"/>
<sequence length="155" mass="17025">MAKVIVFHAGKEEYALPVDTIVSIEKSEGINPIPHLPSFVLGVTKVRGELIPVFDLAEILYSSSLDRTDAFLIVVKSEIMTIGLLVKEAKEILEFSDAALTQVGLLAYGKADYFSGIINLEDRMLTQINPDRLVAGLKGITDIQTYVTEQEVQSN</sequence>
<dbReference type="Proteomes" id="UP000037405">
    <property type="component" value="Unassembled WGS sequence"/>
</dbReference>
<dbReference type="GO" id="GO:0006935">
    <property type="term" value="P:chemotaxis"/>
    <property type="evidence" value="ECO:0007669"/>
    <property type="project" value="InterPro"/>
</dbReference>
<dbReference type="InterPro" id="IPR002545">
    <property type="entry name" value="CheW-lke_dom"/>
</dbReference>
<feature type="domain" description="CheW-like" evidence="1">
    <location>
        <begin position="1"/>
        <end position="139"/>
    </location>
</feature>
<dbReference type="GO" id="GO:0005829">
    <property type="term" value="C:cytosol"/>
    <property type="evidence" value="ECO:0007669"/>
    <property type="project" value="TreeGrafter"/>
</dbReference>
<evidence type="ECO:0000313" key="2">
    <source>
        <dbReference type="EMBL" id="KON91456.1"/>
    </source>
</evidence>
<dbReference type="PATRIC" id="fig|189381.12.peg.639"/>
<dbReference type="Gene3D" id="2.30.30.40">
    <property type="entry name" value="SH3 Domains"/>
    <property type="match status" value="1"/>
</dbReference>
<gene>
    <name evidence="2" type="ORF">AF331_02745</name>
</gene>
<comment type="caution">
    <text evidence="2">The sequence shown here is derived from an EMBL/GenBank/DDBJ whole genome shotgun (WGS) entry which is preliminary data.</text>
</comment>
<organism evidence="2 3">
    <name type="scientific">Rossellomorea marisflavi</name>
    <dbReference type="NCBI Taxonomy" id="189381"/>
    <lineage>
        <taxon>Bacteria</taxon>
        <taxon>Bacillati</taxon>
        <taxon>Bacillota</taxon>
        <taxon>Bacilli</taxon>
        <taxon>Bacillales</taxon>
        <taxon>Bacillaceae</taxon>
        <taxon>Rossellomorea</taxon>
    </lineage>
</organism>
<dbReference type="RefSeq" id="WP_053426651.1">
    <property type="nucleotide sequence ID" value="NZ_JAUKEH010000001.1"/>
</dbReference>
<dbReference type="STRING" id="189381.GCA_900166615_03755"/>
<dbReference type="GO" id="GO:0007165">
    <property type="term" value="P:signal transduction"/>
    <property type="evidence" value="ECO:0007669"/>
    <property type="project" value="InterPro"/>
</dbReference>
<dbReference type="PANTHER" id="PTHR22617">
    <property type="entry name" value="CHEMOTAXIS SENSOR HISTIDINE KINASE-RELATED"/>
    <property type="match status" value="1"/>
</dbReference>
<proteinExistence type="predicted"/>
<evidence type="ECO:0000259" key="1">
    <source>
        <dbReference type="PROSITE" id="PS50851"/>
    </source>
</evidence>
<accession>A0A0M0GPX6</accession>